<reference evidence="2" key="2">
    <citation type="journal article" date="2007" name="Science">
        <title>Draft genome sequence of the sexually transmitted pathogen Trichomonas vaginalis.</title>
        <authorList>
            <person name="Carlton J.M."/>
            <person name="Hirt R.P."/>
            <person name="Silva J.C."/>
            <person name="Delcher A.L."/>
            <person name="Schatz M."/>
            <person name="Zhao Q."/>
            <person name="Wortman J.R."/>
            <person name="Bidwell S.L."/>
            <person name="Alsmark U.C.M."/>
            <person name="Besteiro S."/>
            <person name="Sicheritz-Ponten T."/>
            <person name="Noel C.J."/>
            <person name="Dacks J.B."/>
            <person name="Foster P.G."/>
            <person name="Simillion C."/>
            <person name="Van de Peer Y."/>
            <person name="Miranda-Saavedra D."/>
            <person name="Barton G.J."/>
            <person name="Westrop G.D."/>
            <person name="Mueller S."/>
            <person name="Dessi D."/>
            <person name="Fiori P.L."/>
            <person name="Ren Q."/>
            <person name="Paulsen I."/>
            <person name="Zhang H."/>
            <person name="Bastida-Corcuera F.D."/>
            <person name="Simoes-Barbosa A."/>
            <person name="Brown M.T."/>
            <person name="Hayes R.D."/>
            <person name="Mukherjee M."/>
            <person name="Okumura C.Y."/>
            <person name="Schneider R."/>
            <person name="Smith A.J."/>
            <person name="Vanacova S."/>
            <person name="Villalvazo M."/>
            <person name="Haas B.J."/>
            <person name="Pertea M."/>
            <person name="Feldblyum T.V."/>
            <person name="Utterback T.R."/>
            <person name="Shu C.L."/>
            <person name="Osoegawa K."/>
            <person name="de Jong P.J."/>
            <person name="Hrdy I."/>
            <person name="Horvathova L."/>
            <person name="Zubacova Z."/>
            <person name="Dolezal P."/>
            <person name="Malik S.B."/>
            <person name="Logsdon J.M. Jr."/>
            <person name="Henze K."/>
            <person name="Gupta A."/>
            <person name="Wang C.C."/>
            <person name="Dunne R.L."/>
            <person name="Upcroft J.A."/>
            <person name="Upcroft P."/>
            <person name="White O."/>
            <person name="Salzberg S.L."/>
            <person name="Tang P."/>
            <person name="Chiu C.-H."/>
            <person name="Lee Y.-S."/>
            <person name="Embley T.M."/>
            <person name="Coombs G.H."/>
            <person name="Mottram J.C."/>
            <person name="Tachezy J."/>
            <person name="Fraser-Liggett C.M."/>
            <person name="Johnson P.J."/>
        </authorList>
    </citation>
    <scope>NUCLEOTIDE SEQUENCE [LARGE SCALE GENOMIC DNA]</scope>
    <source>
        <strain evidence="2">G3</strain>
    </source>
</reference>
<evidence type="ECO:0000256" key="1">
    <source>
        <dbReference type="SAM" id="Coils"/>
    </source>
</evidence>
<dbReference type="AlphaFoldDB" id="A2GRK4"/>
<evidence type="ECO:0000313" key="3">
    <source>
        <dbReference type="Proteomes" id="UP000001542"/>
    </source>
</evidence>
<keyword evidence="3" id="KW-1185">Reference proteome</keyword>
<feature type="coiled-coil region" evidence="1">
    <location>
        <begin position="15"/>
        <end position="45"/>
    </location>
</feature>
<name>A2GRK4_TRIV3</name>
<gene>
    <name evidence="2" type="ORF">TVAG_413620</name>
</gene>
<reference evidence="2" key="1">
    <citation type="submission" date="2006-10" db="EMBL/GenBank/DDBJ databases">
        <authorList>
            <person name="Amadeo P."/>
            <person name="Zhao Q."/>
            <person name="Wortman J."/>
            <person name="Fraser-Liggett C."/>
            <person name="Carlton J."/>
        </authorList>
    </citation>
    <scope>NUCLEOTIDE SEQUENCE</scope>
    <source>
        <strain evidence="2">G3</strain>
    </source>
</reference>
<keyword evidence="1" id="KW-0175">Coiled coil</keyword>
<proteinExistence type="predicted"/>
<dbReference type="KEGG" id="tva:4737655"/>
<dbReference type="VEuPathDB" id="TrichDB:TVAGG3_0251220"/>
<accession>A2GRK4</accession>
<dbReference type="RefSeq" id="XP_001293142.1">
    <property type="nucleotide sequence ID" value="XM_001293141.1"/>
</dbReference>
<dbReference type="InParanoid" id="A2GRK4"/>
<dbReference type="Proteomes" id="UP000001542">
    <property type="component" value="Unassembled WGS sequence"/>
</dbReference>
<dbReference type="EMBL" id="DS119013">
    <property type="protein sequence ID" value="EAX80212.1"/>
    <property type="molecule type" value="Genomic_DNA"/>
</dbReference>
<evidence type="ECO:0000313" key="2">
    <source>
        <dbReference type="EMBL" id="EAX80212.1"/>
    </source>
</evidence>
<dbReference type="VEuPathDB" id="TrichDB:TVAG_413620"/>
<protein>
    <submittedName>
        <fullName evidence="2">Uncharacterized protein</fullName>
    </submittedName>
</protein>
<sequence>MEKNHNILSEFQHAIFQAEVQKNELDNKNNQIREKKSQLMQLQSTYLSKLTQKSRLINHNDLALFPKLNEIEKLIFSISETAIDSKDNSIQLSSIIKTNDLIHQILQSLVQSDDSTINKFAQDYSNFYSQRKDLLIQLIADNTN</sequence>
<organism evidence="2 3">
    <name type="scientific">Trichomonas vaginalis (strain ATCC PRA-98 / G3)</name>
    <dbReference type="NCBI Taxonomy" id="412133"/>
    <lineage>
        <taxon>Eukaryota</taxon>
        <taxon>Metamonada</taxon>
        <taxon>Parabasalia</taxon>
        <taxon>Trichomonadida</taxon>
        <taxon>Trichomonadidae</taxon>
        <taxon>Trichomonas</taxon>
    </lineage>
</organism>